<evidence type="ECO:0000313" key="7">
    <source>
        <dbReference type="EMBL" id="GBG65212.1"/>
    </source>
</evidence>
<dbReference type="Gramene" id="GBG65212">
    <property type="protein sequence ID" value="GBG65212"/>
    <property type="gene ID" value="CBR_g50003"/>
</dbReference>
<dbReference type="PRINTS" id="PR00419">
    <property type="entry name" value="ADXRDTASE"/>
</dbReference>
<evidence type="ECO:0000256" key="2">
    <source>
        <dbReference type="ARBA" id="ARBA00022630"/>
    </source>
</evidence>
<name>A0A388K578_CHABU</name>
<reference evidence="7 8" key="1">
    <citation type="journal article" date="2018" name="Cell">
        <title>The Chara Genome: Secondary Complexity and Implications for Plant Terrestrialization.</title>
        <authorList>
            <person name="Nishiyama T."/>
            <person name="Sakayama H."/>
            <person name="Vries J.D."/>
            <person name="Buschmann H."/>
            <person name="Saint-Marcoux D."/>
            <person name="Ullrich K.K."/>
            <person name="Haas F.B."/>
            <person name="Vanderstraeten L."/>
            <person name="Becker D."/>
            <person name="Lang D."/>
            <person name="Vosolsobe S."/>
            <person name="Rombauts S."/>
            <person name="Wilhelmsson P.K.I."/>
            <person name="Janitza P."/>
            <person name="Kern R."/>
            <person name="Heyl A."/>
            <person name="Rumpler F."/>
            <person name="Villalobos L.I.A.C."/>
            <person name="Clay J.M."/>
            <person name="Skokan R."/>
            <person name="Toyoda A."/>
            <person name="Suzuki Y."/>
            <person name="Kagoshima H."/>
            <person name="Schijlen E."/>
            <person name="Tajeshwar N."/>
            <person name="Catarino B."/>
            <person name="Hetherington A.J."/>
            <person name="Saltykova A."/>
            <person name="Bonnot C."/>
            <person name="Breuninger H."/>
            <person name="Symeonidi A."/>
            <person name="Radhakrishnan G.V."/>
            <person name="Van Nieuwerburgh F."/>
            <person name="Deforce D."/>
            <person name="Chang C."/>
            <person name="Karol K.G."/>
            <person name="Hedrich R."/>
            <person name="Ulvskov P."/>
            <person name="Glockner G."/>
            <person name="Delwiche C.F."/>
            <person name="Petrasek J."/>
            <person name="Van de Peer Y."/>
            <person name="Friml J."/>
            <person name="Beilby M."/>
            <person name="Dolan L."/>
            <person name="Kohara Y."/>
            <person name="Sugano S."/>
            <person name="Fujiyama A."/>
            <person name="Delaux P.-M."/>
            <person name="Quint M."/>
            <person name="TheiBen G."/>
            <person name="Hagemann M."/>
            <person name="Harholt J."/>
            <person name="Dunand C."/>
            <person name="Zachgo S."/>
            <person name="Langdale J."/>
            <person name="Maumus F."/>
            <person name="Straeten D.V.D."/>
            <person name="Gould S.B."/>
            <person name="Rensing S.A."/>
        </authorList>
    </citation>
    <scope>NUCLEOTIDE SEQUENCE [LARGE SCALE GENOMIC DNA]</scope>
    <source>
        <strain evidence="7 8">S276</strain>
    </source>
</reference>
<evidence type="ECO:0000256" key="5">
    <source>
        <dbReference type="ARBA" id="ARBA00023002"/>
    </source>
</evidence>
<comment type="cofactor">
    <cofactor evidence="1">
        <name>FAD</name>
        <dbReference type="ChEBI" id="CHEBI:57692"/>
    </cofactor>
</comment>
<dbReference type="Gene3D" id="3.50.50.60">
    <property type="entry name" value="FAD/NAD(P)-binding domain"/>
    <property type="match status" value="1"/>
</dbReference>
<evidence type="ECO:0000313" key="8">
    <source>
        <dbReference type="Proteomes" id="UP000265515"/>
    </source>
</evidence>
<dbReference type="GO" id="GO:0050660">
    <property type="term" value="F:flavin adenine dinucleotide binding"/>
    <property type="evidence" value="ECO:0007669"/>
    <property type="project" value="EnsemblPlants"/>
</dbReference>
<evidence type="ECO:0000256" key="4">
    <source>
        <dbReference type="ARBA" id="ARBA00022857"/>
    </source>
</evidence>
<dbReference type="EMBL" id="BFEA01000059">
    <property type="protein sequence ID" value="GBG65212.1"/>
    <property type="molecule type" value="Genomic_DNA"/>
</dbReference>
<dbReference type="AlphaFoldDB" id="A0A388K578"/>
<keyword evidence="4" id="KW-0521">NADP</keyword>
<dbReference type="PANTHER" id="PTHR48467:SF1">
    <property type="entry name" value="GLUTAMATE SYNTHASE 1 [NADH], CHLOROPLASTIC-LIKE"/>
    <property type="match status" value="1"/>
</dbReference>
<evidence type="ECO:0000259" key="6">
    <source>
        <dbReference type="Pfam" id="PF07992"/>
    </source>
</evidence>
<dbReference type="GO" id="GO:0016731">
    <property type="term" value="F:oxidoreductase activity, acting on iron-sulfur proteins as donors, NAD or NADP as acceptor"/>
    <property type="evidence" value="ECO:0007669"/>
    <property type="project" value="EnsemblPlants"/>
</dbReference>
<accession>A0A388K578</accession>
<dbReference type="STRING" id="69332.A0A388K578"/>
<dbReference type="OMA" id="RFNFIGN"/>
<evidence type="ECO:0000256" key="3">
    <source>
        <dbReference type="ARBA" id="ARBA00022827"/>
    </source>
</evidence>
<sequence length="586" mass="63970">MSNFSWMIARSVRIWPFRALSPSAAWNLHGFHRNRIPISLSAATGAAPVSVRHSVPHSGFEWRCCCLRRDEDTKRKRQEGSFVAAHSSLPRVRAVATNAAVAVAGDVAPKAASTCRPLGNSLSFCIVGSGPAGFYTAERLLKSYPHATVDIVEKLPSPFGLVRSGVAPDHPETKAVINQFSRLASVERCKFWGNVQVGRDVSVAELRQYYNAVVFAYGAEGDKTLGIPGEDYKGVVSAREFVWWYNGHPEYAGLPIDLTGTDTAVVLGQGNVALDCARVLLRDVDELAKTDIAEHALEALRESRIRTVLLVGRRGPAQAACTAKELREVLGLRSIRVLVKLSDTSLTEVDQEELKNSRSRRRVHELFVKAGNESGNAADTDRQINFTFFRAPKEILGKQIEGGHCADGLRLERTMLQGGGGGKPQRAVGTGEMEDLPCGLVLRSIGYKSLPLPGLPFDNARGIVPNKEGRIIGEGEEGSDKYERGMYVVGWVKRGPTGIIGTNLVCADQTVASIAEDEKQGLLPSTESNKGTIGLMQLLSHRQTQVVDFEGWNKIAREEVRRGALKGKPREKILSIEEMLKLSRAD</sequence>
<dbReference type="Gene3D" id="3.40.50.720">
    <property type="entry name" value="NAD(P)-binding Rossmann-like Domain"/>
    <property type="match status" value="1"/>
</dbReference>
<keyword evidence="5" id="KW-0560">Oxidoreductase</keyword>
<dbReference type="GO" id="GO:0005739">
    <property type="term" value="C:mitochondrion"/>
    <property type="evidence" value="ECO:0007669"/>
    <property type="project" value="EnsemblPlants"/>
</dbReference>
<protein>
    <recommendedName>
        <fullName evidence="6">FAD/NAD(P)-binding domain-containing protein</fullName>
    </recommendedName>
</protein>
<dbReference type="GO" id="GO:0022900">
    <property type="term" value="P:electron transport chain"/>
    <property type="evidence" value="ECO:0007669"/>
    <property type="project" value="EnsemblPlants"/>
</dbReference>
<dbReference type="Proteomes" id="UP000265515">
    <property type="component" value="Unassembled WGS sequence"/>
</dbReference>
<organism evidence="7 8">
    <name type="scientific">Chara braunii</name>
    <name type="common">Braun's stonewort</name>
    <dbReference type="NCBI Taxonomy" id="69332"/>
    <lineage>
        <taxon>Eukaryota</taxon>
        <taxon>Viridiplantae</taxon>
        <taxon>Streptophyta</taxon>
        <taxon>Charophyceae</taxon>
        <taxon>Charales</taxon>
        <taxon>Characeae</taxon>
        <taxon>Chara</taxon>
    </lineage>
</organism>
<dbReference type="InterPro" id="IPR036188">
    <property type="entry name" value="FAD/NAD-bd_sf"/>
</dbReference>
<comment type="caution">
    <text evidence="7">The sequence shown here is derived from an EMBL/GenBank/DDBJ whole genome shotgun (WGS) entry which is preliminary data.</text>
</comment>
<dbReference type="InterPro" id="IPR055275">
    <property type="entry name" value="Ferredox_Rdtase"/>
</dbReference>
<dbReference type="OrthoDB" id="333024at2759"/>
<keyword evidence="2" id="KW-0285">Flavoprotein</keyword>
<evidence type="ECO:0000256" key="1">
    <source>
        <dbReference type="ARBA" id="ARBA00001974"/>
    </source>
</evidence>
<keyword evidence="3" id="KW-0274">FAD</keyword>
<keyword evidence="8" id="KW-1185">Reference proteome</keyword>
<dbReference type="Pfam" id="PF07992">
    <property type="entry name" value="Pyr_redox_2"/>
    <property type="match status" value="1"/>
</dbReference>
<proteinExistence type="predicted"/>
<feature type="domain" description="FAD/NAD(P)-binding" evidence="6">
    <location>
        <begin position="124"/>
        <end position="281"/>
    </location>
</feature>
<gene>
    <name evidence="7" type="ORF">CBR_g50003</name>
</gene>
<dbReference type="PANTHER" id="PTHR48467">
    <property type="entry name" value="GLUTAMATE SYNTHASE 1 [NADH], CHLOROPLASTIC-LIKE"/>
    <property type="match status" value="1"/>
</dbReference>
<dbReference type="InterPro" id="IPR023753">
    <property type="entry name" value="FAD/NAD-binding_dom"/>
</dbReference>
<dbReference type="SUPFAM" id="SSF51971">
    <property type="entry name" value="Nucleotide-binding domain"/>
    <property type="match status" value="1"/>
</dbReference>